<dbReference type="eggNOG" id="KOG4197">
    <property type="taxonomic scope" value="Eukaryota"/>
</dbReference>
<dbReference type="FunFam" id="1.25.40.10:FF:000158">
    <property type="entry name" value="pentatricopeptide repeat-containing protein At2g33680"/>
    <property type="match status" value="1"/>
</dbReference>
<feature type="repeat" description="PPR" evidence="2">
    <location>
        <begin position="56"/>
        <end position="86"/>
    </location>
</feature>
<dbReference type="HOGENOM" id="CLU_002706_15_6_1"/>
<dbReference type="GO" id="GO:0003723">
    <property type="term" value="F:RNA binding"/>
    <property type="evidence" value="ECO:0007669"/>
    <property type="project" value="InterPro"/>
</dbReference>
<feature type="repeat" description="PPR" evidence="2">
    <location>
        <begin position="150"/>
        <end position="184"/>
    </location>
</feature>
<protein>
    <recommendedName>
        <fullName evidence="5">Pentacotripeptide-repeat region of PRORP domain-containing protein</fullName>
    </recommendedName>
</protein>
<dbReference type="PANTHER" id="PTHR47926:SF533">
    <property type="entry name" value="DYW DOMAIN-CONTAINING PROTEIN"/>
    <property type="match status" value="1"/>
</dbReference>
<dbReference type="Gramene" id="EFJ28382">
    <property type="protein sequence ID" value="EFJ28382"/>
    <property type="gene ID" value="SELMODRAFT_93962"/>
</dbReference>
<dbReference type="EMBL" id="GL377579">
    <property type="protein sequence ID" value="EFJ28382.1"/>
    <property type="molecule type" value="Genomic_DNA"/>
</dbReference>
<evidence type="ECO:0000256" key="2">
    <source>
        <dbReference type="PROSITE-ProRule" id="PRU00708"/>
    </source>
</evidence>
<feature type="repeat" description="PPR" evidence="2">
    <location>
        <begin position="87"/>
        <end position="121"/>
    </location>
</feature>
<dbReference type="PROSITE" id="PS51375">
    <property type="entry name" value="PPR"/>
    <property type="match status" value="4"/>
</dbReference>
<dbReference type="AlphaFoldDB" id="D8RGM3"/>
<keyword evidence="1" id="KW-0677">Repeat</keyword>
<dbReference type="InterPro" id="IPR002885">
    <property type="entry name" value="PPR_rpt"/>
</dbReference>
<sequence length="491" mass="53787">MDRAGIKDAVKRLELGGRPVDTTTYADLLRHCGNAKALAEGRKIHELVASSGHGEDPFLGNLLVRMYGSCGRLQEALEVFNNLKRRDVFSWNVMLAAYAQNGHLQEAAEVFDRMPLKSSSSWNAMITAYSLVGRVLEARMLFDKMIERTSIISWNTMIAAYIQAGEIQEARALLDRMELKNTASWNTLLAGYAHSGHLQEALTLFAIMNLEARELPDKVTFVTMLDVCGNLKNSAAGEEIDAAVTSSGLWQDVTVGNALVCMHGRCGRMELAEARAIFDAVAASQRGDLVLFSAMMAAYAQSGHSKESLELFGVMALDGIPPTDVTFISVLAACSHAGLAKDARYHFVAMAGDYRIAASLDHYICMVDVLGRSGKVAEAGEFVGVMPFVPDAVPCKTLLEEMNSAVPIIAVGHMGILIIAIYKAKQAFGNKIILSPYRQRDEITTLIDIFLNSKEVEERKLFKRRKEKGECSSNKLHEMKEMAVGQRAAAL</sequence>
<gene>
    <name evidence="3" type="ORF">SELMODRAFT_93962</name>
</gene>
<dbReference type="GO" id="GO:0009451">
    <property type="term" value="P:RNA modification"/>
    <property type="evidence" value="ECO:0007669"/>
    <property type="project" value="InterPro"/>
</dbReference>
<dbReference type="Pfam" id="PF13041">
    <property type="entry name" value="PPR_2"/>
    <property type="match status" value="1"/>
</dbReference>
<feature type="repeat" description="PPR" evidence="2">
    <location>
        <begin position="288"/>
        <end position="322"/>
    </location>
</feature>
<dbReference type="Gene3D" id="1.25.40.10">
    <property type="entry name" value="Tetratricopeptide repeat domain"/>
    <property type="match status" value="3"/>
</dbReference>
<dbReference type="NCBIfam" id="TIGR00756">
    <property type="entry name" value="PPR"/>
    <property type="match status" value="5"/>
</dbReference>
<dbReference type="InterPro" id="IPR046960">
    <property type="entry name" value="PPR_At4g14850-like_plant"/>
</dbReference>
<name>D8RGM3_SELML</name>
<dbReference type="Proteomes" id="UP000001514">
    <property type="component" value="Unassembled WGS sequence"/>
</dbReference>
<keyword evidence="4" id="KW-1185">Reference proteome</keyword>
<evidence type="ECO:0000256" key="1">
    <source>
        <dbReference type="ARBA" id="ARBA00022737"/>
    </source>
</evidence>
<proteinExistence type="predicted"/>
<dbReference type="GO" id="GO:0048731">
    <property type="term" value="P:system development"/>
    <property type="evidence" value="ECO:0007669"/>
    <property type="project" value="UniProtKB-ARBA"/>
</dbReference>
<dbReference type="KEGG" id="smo:SELMODRAFT_93962"/>
<dbReference type="InParanoid" id="D8RGM3"/>
<evidence type="ECO:0008006" key="5">
    <source>
        <dbReference type="Google" id="ProtNLM"/>
    </source>
</evidence>
<dbReference type="PANTHER" id="PTHR47926">
    <property type="entry name" value="PENTATRICOPEPTIDE REPEAT-CONTAINING PROTEIN"/>
    <property type="match status" value="1"/>
</dbReference>
<evidence type="ECO:0000313" key="3">
    <source>
        <dbReference type="EMBL" id="EFJ28382.1"/>
    </source>
</evidence>
<accession>D8RGM3</accession>
<organism evidence="4">
    <name type="scientific">Selaginella moellendorffii</name>
    <name type="common">Spikemoss</name>
    <dbReference type="NCBI Taxonomy" id="88036"/>
    <lineage>
        <taxon>Eukaryota</taxon>
        <taxon>Viridiplantae</taxon>
        <taxon>Streptophyta</taxon>
        <taxon>Embryophyta</taxon>
        <taxon>Tracheophyta</taxon>
        <taxon>Lycopodiopsida</taxon>
        <taxon>Selaginellales</taxon>
        <taxon>Selaginellaceae</taxon>
        <taxon>Selaginella</taxon>
    </lineage>
</organism>
<reference evidence="3 4" key="1">
    <citation type="journal article" date="2011" name="Science">
        <title>The Selaginella genome identifies genetic changes associated with the evolution of vascular plants.</title>
        <authorList>
            <person name="Banks J.A."/>
            <person name="Nishiyama T."/>
            <person name="Hasebe M."/>
            <person name="Bowman J.L."/>
            <person name="Gribskov M."/>
            <person name="dePamphilis C."/>
            <person name="Albert V.A."/>
            <person name="Aono N."/>
            <person name="Aoyama T."/>
            <person name="Ambrose B.A."/>
            <person name="Ashton N.W."/>
            <person name="Axtell M.J."/>
            <person name="Barker E."/>
            <person name="Barker M.S."/>
            <person name="Bennetzen J.L."/>
            <person name="Bonawitz N.D."/>
            <person name="Chapple C."/>
            <person name="Cheng C."/>
            <person name="Correa L.G."/>
            <person name="Dacre M."/>
            <person name="DeBarry J."/>
            <person name="Dreyer I."/>
            <person name="Elias M."/>
            <person name="Engstrom E.M."/>
            <person name="Estelle M."/>
            <person name="Feng L."/>
            <person name="Finet C."/>
            <person name="Floyd S.K."/>
            <person name="Frommer W.B."/>
            <person name="Fujita T."/>
            <person name="Gramzow L."/>
            <person name="Gutensohn M."/>
            <person name="Harholt J."/>
            <person name="Hattori M."/>
            <person name="Heyl A."/>
            <person name="Hirai T."/>
            <person name="Hiwatashi Y."/>
            <person name="Ishikawa M."/>
            <person name="Iwata M."/>
            <person name="Karol K.G."/>
            <person name="Koehler B."/>
            <person name="Kolukisaoglu U."/>
            <person name="Kubo M."/>
            <person name="Kurata T."/>
            <person name="Lalonde S."/>
            <person name="Li K."/>
            <person name="Li Y."/>
            <person name="Litt A."/>
            <person name="Lyons E."/>
            <person name="Manning G."/>
            <person name="Maruyama T."/>
            <person name="Michael T.P."/>
            <person name="Mikami K."/>
            <person name="Miyazaki S."/>
            <person name="Morinaga S."/>
            <person name="Murata T."/>
            <person name="Mueller-Roeber B."/>
            <person name="Nelson D.R."/>
            <person name="Obara M."/>
            <person name="Oguri Y."/>
            <person name="Olmstead R.G."/>
            <person name="Onodera N."/>
            <person name="Petersen B.L."/>
            <person name="Pils B."/>
            <person name="Prigge M."/>
            <person name="Rensing S.A."/>
            <person name="Riano-Pachon D.M."/>
            <person name="Roberts A.W."/>
            <person name="Sato Y."/>
            <person name="Scheller H.V."/>
            <person name="Schulz B."/>
            <person name="Schulz C."/>
            <person name="Shakirov E.V."/>
            <person name="Shibagaki N."/>
            <person name="Shinohara N."/>
            <person name="Shippen D.E."/>
            <person name="Soerensen I."/>
            <person name="Sotooka R."/>
            <person name="Sugimoto N."/>
            <person name="Sugita M."/>
            <person name="Sumikawa N."/>
            <person name="Tanurdzic M."/>
            <person name="Theissen G."/>
            <person name="Ulvskov P."/>
            <person name="Wakazuki S."/>
            <person name="Weng J.K."/>
            <person name="Willats W.W."/>
            <person name="Wipf D."/>
            <person name="Wolf P.G."/>
            <person name="Yang L."/>
            <person name="Zimmer A.D."/>
            <person name="Zhu Q."/>
            <person name="Mitros T."/>
            <person name="Hellsten U."/>
            <person name="Loque D."/>
            <person name="Otillar R."/>
            <person name="Salamov A."/>
            <person name="Schmutz J."/>
            <person name="Shapiro H."/>
            <person name="Lindquist E."/>
            <person name="Lucas S."/>
            <person name="Rokhsar D."/>
            <person name="Grigoriev I.V."/>
        </authorList>
    </citation>
    <scope>NUCLEOTIDE SEQUENCE [LARGE SCALE GENOMIC DNA]</scope>
</reference>
<evidence type="ECO:0000313" key="4">
    <source>
        <dbReference type="Proteomes" id="UP000001514"/>
    </source>
</evidence>
<dbReference type="Pfam" id="PF01535">
    <property type="entry name" value="PPR"/>
    <property type="match status" value="4"/>
</dbReference>
<dbReference type="InterPro" id="IPR011990">
    <property type="entry name" value="TPR-like_helical_dom_sf"/>
</dbReference>
<dbReference type="SUPFAM" id="SSF48452">
    <property type="entry name" value="TPR-like"/>
    <property type="match status" value="1"/>
</dbReference>